<evidence type="ECO:0000256" key="7">
    <source>
        <dbReference type="ARBA" id="ARBA00022837"/>
    </source>
</evidence>
<dbReference type="PANTHER" id="PTHR24028">
    <property type="entry name" value="CADHERIN-87A"/>
    <property type="match status" value="1"/>
</dbReference>
<evidence type="ECO:0000256" key="1">
    <source>
        <dbReference type="ARBA" id="ARBA00003436"/>
    </source>
</evidence>
<keyword evidence="3" id="KW-1003">Cell membrane</keyword>
<dbReference type="Pfam" id="PF08266">
    <property type="entry name" value="Cadherin_2"/>
    <property type="match status" value="1"/>
</dbReference>
<dbReference type="Pfam" id="PF00028">
    <property type="entry name" value="Cadherin"/>
    <property type="match status" value="5"/>
</dbReference>
<dbReference type="Pfam" id="PF16492">
    <property type="entry name" value="Cadherin_C_2"/>
    <property type="match status" value="1"/>
</dbReference>
<dbReference type="FunFam" id="2.60.40.60:FF:000129">
    <property type="entry name" value="protocadherin alpha-C2 isoform X1"/>
    <property type="match status" value="1"/>
</dbReference>
<keyword evidence="7 12" id="KW-0106">Calcium</keyword>
<feature type="region of interest" description="Disordered" evidence="13">
    <location>
        <begin position="811"/>
        <end position="884"/>
    </location>
</feature>
<dbReference type="InterPro" id="IPR031904">
    <property type="entry name" value="Cadherin_CBD"/>
</dbReference>
<feature type="domain" description="Cadherin" evidence="15">
    <location>
        <begin position="578"/>
        <end position="673"/>
    </location>
</feature>
<evidence type="ECO:0000256" key="5">
    <source>
        <dbReference type="ARBA" id="ARBA00022729"/>
    </source>
</evidence>
<dbReference type="CDD" id="cd11304">
    <property type="entry name" value="Cadherin_repeat"/>
    <property type="match status" value="6"/>
</dbReference>
<dbReference type="InterPro" id="IPR013164">
    <property type="entry name" value="Cadherin_N"/>
</dbReference>
<protein>
    <recommendedName>
        <fullName evidence="15">Cadherin domain-containing protein</fullName>
    </recommendedName>
</protein>
<evidence type="ECO:0000256" key="9">
    <source>
        <dbReference type="ARBA" id="ARBA00022989"/>
    </source>
</evidence>
<reference evidence="16" key="3">
    <citation type="submission" date="2025-08" db="UniProtKB">
        <authorList>
            <consortium name="Ensembl"/>
        </authorList>
    </citation>
    <scope>IDENTIFICATION</scope>
</reference>
<dbReference type="FunFam" id="2.60.40.60:FF:000002">
    <property type="entry name" value="Protocadherin alpha 2"/>
    <property type="match status" value="1"/>
</dbReference>
<dbReference type="PROSITE" id="PS00232">
    <property type="entry name" value="CADHERIN_1"/>
    <property type="match status" value="3"/>
</dbReference>
<comment type="subcellular location">
    <subcellularLocation>
        <location evidence="2">Cell membrane</location>
        <topology evidence="2">Single-pass type I membrane protein</topology>
    </subcellularLocation>
</comment>
<dbReference type="Proteomes" id="UP000265140">
    <property type="component" value="Chromosome 7"/>
</dbReference>
<evidence type="ECO:0000256" key="13">
    <source>
        <dbReference type="SAM" id="MobiDB-lite"/>
    </source>
</evidence>
<dbReference type="GeneTree" id="ENSGT00940000164468"/>
<keyword evidence="17" id="KW-1185">Reference proteome</keyword>
<dbReference type="GO" id="GO:0007156">
    <property type="term" value="P:homophilic cell adhesion via plasma membrane adhesion molecules"/>
    <property type="evidence" value="ECO:0007669"/>
    <property type="project" value="InterPro"/>
</dbReference>
<dbReference type="PANTHER" id="PTHR24028:SF236">
    <property type="entry name" value="PROTOCADHERIN GAMMA-C3"/>
    <property type="match status" value="1"/>
</dbReference>
<evidence type="ECO:0000256" key="11">
    <source>
        <dbReference type="ARBA" id="ARBA00023180"/>
    </source>
</evidence>
<evidence type="ECO:0000259" key="15">
    <source>
        <dbReference type="PROSITE" id="PS50268"/>
    </source>
</evidence>
<feature type="domain" description="Cadherin" evidence="15">
    <location>
        <begin position="134"/>
        <end position="242"/>
    </location>
</feature>
<dbReference type="Bgee" id="ENSELUG00000013511">
    <property type="expression patterns" value="Expressed in brain and 15 other cell types or tissues"/>
</dbReference>
<accession>A0A3P9A2J0</accession>
<dbReference type="Pfam" id="PF15974">
    <property type="entry name" value="Cadherin_tail"/>
    <property type="match status" value="1"/>
</dbReference>
<dbReference type="Ensembl" id="ENSELUT00000021865.3">
    <property type="protein sequence ID" value="ENSELUP00000034798.3"/>
    <property type="gene ID" value="ENSELUG00000013511.3"/>
</dbReference>
<evidence type="ECO:0000256" key="2">
    <source>
        <dbReference type="ARBA" id="ARBA00004251"/>
    </source>
</evidence>
<keyword evidence="5" id="KW-0732">Signal</keyword>
<organism evidence="16 17">
    <name type="scientific">Esox lucius</name>
    <name type="common">Northern pike</name>
    <dbReference type="NCBI Taxonomy" id="8010"/>
    <lineage>
        <taxon>Eukaryota</taxon>
        <taxon>Metazoa</taxon>
        <taxon>Chordata</taxon>
        <taxon>Craniata</taxon>
        <taxon>Vertebrata</taxon>
        <taxon>Euteleostomi</taxon>
        <taxon>Actinopterygii</taxon>
        <taxon>Neopterygii</taxon>
        <taxon>Teleostei</taxon>
        <taxon>Protacanthopterygii</taxon>
        <taxon>Esociformes</taxon>
        <taxon>Esocidae</taxon>
        <taxon>Esox</taxon>
    </lineage>
</organism>
<evidence type="ECO:0000256" key="8">
    <source>
        <dbReference type="ARBA" id="ARBA00022889"/>
    </source>
</evidence>
<evidence type="ECO:0000256" key="14">
    <source>
        <dbReference type="SAM" id="Phobius"/>
    </source>
</evidence>
<dbReference type="AlphaFoldDB" id="A0A3P9A2J0"/>
<dbReference type="GO" id="GO:0005509">
    <property type="term" value="F:calcium ion binding"/>
    <property type="evidence" value="ECO:0007669"/>
    <property type="project" value="UniProtKB-UniRule"/>
</dbReference>
<dbReference type="GO" id="GO:0009653">
    <property type="term" value="P:anatomical structure morphogenesis"/>
    <property type="evidence" value="ECO:0007669"/>
    <property type="project" value="UniProtKB-ARBA"/>
</dbReference>
<reference evidence="16" key="4">
    <citation type="submission" date="2025-09" db="UniProtKB">
        <authorList>
            <consortium name="Ensembl"/>
        </authorList>
    </citation>
    <scope>IDENTIFICATION</scope>
</reference>
<name>A0A3P9A2J0_ESOLU</name>
<evidence type="ECO:0000313" key="17">
    <source>
        <dbReference type="Proteomes" id="UP000265140"/>
    </source>
</evidence>
<evidence type="ECO:0000256" key="12">
    <source>
        <dbReference type="PROSITE-ProRule" id="PRU00043"/>
    </source>
</evidence>
<dbReference type="InterPro" id="IPR002126">
    <property type="entry name" value="Cadherin-like_dom"/>
</dbReference>
<keyword evidence="4 14" id="KW-0812">Transmembrane</keyword>
<evidence type="ECO:0000256" key="6">
    <source>
        <dbReference type="ARBA" id="ARBA00022737"/>
    </source>
</evidence>
<reference evidence="16" key="2">
    <citation type="submission" date="2020-02" db="EMBL/GenBank/DDBJ databases">
        <title>Esox lucius (northern pike) genome, fEsoLuc1, primary haplotype.</title>
        <authorList>
            <person name="Myers G."/>
            <person name="Karagic N."/>
            <person name="Meyer A."/>
            <person name="Pippel M."/>
            <person name="Reichard M."/>
            <person name="Winkler S."/>
            <person name="Tracey A."/>
            <person name="Sims Y."/>
            <person name="Howe K."/>
            <person name="Rhie A."/>
            <person name="Formenti G."/>
            <person name="Durbin R."/>
            <person name="Fedrigo O."/>
            <person name="Jarvis E.D."/>
        </authorList>
    </citation>
    <scope>NUCLEOTIDE SEQUENCE [LARGE SCALE GENOMIC DNA]</scope>
</reference>
<dbReference type="FunFam" id="2.60.40.60:FF:000004">
    <property type="entry name" value="Protocadherin 1 gamma 2"/>
    <property type="match status" value="1"/>
</dbReference>
<feature type="region of interest" description="Disordered" evidence="13">
    <location>
        <begin position="959"/>
        <end position="998"/>
    </location>
</feature>
<feature type="domain" description="Cadherin" evidence="15">
    <location>
        <begin position="456"/>
        <end position="565"/>
    </location>
</feature>
<comment type="function">
    <text evidence="1">Potential calcium-dependent cell-adhesion protein. May be involved in the establishment and maintenance of specific neuronal connections in the brain.</text>
</comment>
<dbReference type="PROSITE" id="PS50268">
    <property type="entry name" value="CADHERIN_2"/>
    <property type="match status" value="6"/>
</dbReference>
<keyword evidence="11" id="KW-0325">Glycoprotein</keyword>
<dbReference type="PRINTS" id="PR00205">
    <property type="entry name" value="CADHERIN"/>
</dbReference>
<evidence type="ECO:0000256" key="10">
    <source>
        <dbReference type="ARBA" id="ARBA00023136"/>
    </source>
</evidence>
<feature type="transmembrane region" description="Helical" evidence="14">
    <location>
        <begin position="691"/>
        <end position="713"/>
    </location>
</feature>
<dbReference type="Gene3D" id="2.60.40.60">
    <property type="entry name" value="Cadherins"/>
    <property type="match status" value="6"/>
</dbReference>
<dbReference type="SUPFAM" id="SSF49313">
    <property type="entry name" value="Cadherin-like"/>
    <property type="match status" value="6"/>
</dbReference>
<dbReference type="InterPro" id="IPR050174">
    <property type="entry name" value="Protocadherin/Cadherin-CA"/>
</dbReference>
<feature type="domain" description="Cadherin" evidence="15">
    <location>
        <begin position="359"/>
        <end position="455"/>
    </location>
</feature>
<evidence type="ECO:0000256" key="4">
    <source>
        <dbReference type="ARBA" id="ARBA00022692"/>
    </source>
</evidence>
<proteinExistence type="predicted"/>
<dbReference type="FunFam" id="2.60.40.60:FF:000006">
    <property type="entry name" value="Protocadherin alpha 2"/>
    <property type="match status" value="1"/>
</dbReference>
<reference evidence="17" key="1">
    <citation type="journal article" date="2014" name="PLoS ONE">
        <title>The genome and linkage map of the northern pike (Esox lucius): conserved synteny revealed between the salmonid sister group and the Neoteleostei.</title>
        <authorList>
            <person name="Rondeau E.B."/>
            <person name="Minkley D.R."/>
            <person name="Leong J.S."/>
            <person name="Messmer A.M."/>
            <person name="Jantzen J.R."/>
            <person name="von Schalburg K.R."/>
            <person name="Lemon C."/>
            <person name="Bird N.H."/>
            <person name="Koop B.F."/>
        </authorList>
    </citation>
    <scope>NUCLEOTIDE SEQUENCE</scope>
</reference>
<feature type="domain" description="Cadherin" evidence="15">
    <location>
        <begin position="243"/>
        <end position="350"/>
    </location>
</feature>
<dbReference type="InterPro" id="IPR020894">
    <property type="entry name" value="Cadherin_CS"/>
</dbReference>
<keyword evidence="8" id="KW-0130">Cell adhesion</keyword>
<dbReference type="FunFam" id="2.60.40.60:FF:000018">
    <property type="entry name" value="Protocadherin gamma c3"/>
    <property type="match status" value="1"/>
</dbReference>
<keyword evidence="9 14" id="KW-1133">Transmembrane helix</keyword>
<dbReference type="SMART" id="SM00112">
    <property type="entry name" value="CA"/>
    <property type="match status" value="6"/>
</dbReference>
<keyword evidence="10 14" id="KW-0472">Membrane</keyword>
<evidence type="ECO:0000313" key="16">
    <source>
        <dbReference type="Ensembl" id="ENSELUP00000034798.3"/>
    </source>
</evidence>
<evidence type="ECO:0000256" key="3">
    <source>
        <dbReference type="ARBA" id="ARBA00022475"/>
    </source>
</evidence>
<dbReference type="GO" id="GO:0005886">
    <property type="term" value="C:plasma membrane"/>
    <property type="evidence" value="ECO:0007669"/>
    <property type="project" value="UniProtKB-SubCell"/>
</dbReference>
<dbReference type="FunFam" id="2.60.40.60:FF:000001">
    <property type="entry name" value="Protocadherin alpha 2"/>
    <property type="match status" value="1"/>
</dbReference>
<keyword evidence="6" id="KW-0677">Repeat</keyword>
<feature type="compositionally biased region" description="Basic residues" evidence="13">
    <location>
        <begin position="988"/>
        <end position="998"/>
    </location>
</feature>
<feature type="compositionally biased region" description="Polar residues" evidence="13">
    <location>
        <begin position="811"/>
        <end position="830"/>
    </location>
</feature>
<dbReference type="InterPro" id="IPR032455">
    <property type="entry name" value="Cadherin_C"/>
</dbReference>
<dbReference type="InterPro" id="IPR015919">
    <property type="entry name" value="Cadherin-like_sf"/>
</dbReference>
<feature type="domain" description="Cadherin" evidence="15">
    <location>
        <begin position="27"/>
        <end position="133"/>
    </location>
</feature>
<sequence length="998" mass="109363">MEMRIVMTIKVFLWRGVLFSFLLWNTIEAQTRYTIPEELSVGSAVGNIAKDLGLKVSEIFDRKLRISSEGGKQYFSVDLGKGELLVNERIDREHMCGGIDTCLLPLEAIIENPLQLYRIEIEIQDINDNSPVFQNNINVLNIAESTIPGARFRLESAQDPDAGSNSLRSYTLSKNEHFLLDIKTAKDGSKVPELVLEKLLDREKQSVHILLVTAVDGGNPARSGTAEITIRVLDINDNAPVFDENTYDIQVIENTPPGTIVLTVKAADHDDGANSEIVYSFGPHTSESLKRILSIEPGTGEIKIKGTIDYEEGNYFKFDVLASDKGTPSMQGLCSINIEVVDSNDNAPEIILKSQPSPVKEDAPIGTVVALLSAKDIDSGKNGKVNLTIASALPFKLKPSVSNNYALVTDFSLDREIHPEYTVEILASDSGIPSLISKRTITVNILDVNDNLPAFSQRSYTVYVKENGTPGSIMCSVSASDTDIGENAKISYSILDTKVQDVSVSSYIYINSDNGSIYSMHSFDYEKLKVFQITVQAKDHGSPSLSSNTTVHVFILDQNDNAPAVIYPSAATGSHQKMPRSAKAGHLATKISAVDADSGHNAWISYRLVEATDLTLFSVNLYTGEVRTKRSVSEQDDSSQRLLIEVKDNGDPAQSTTVTVNILLEDGLHEPISDFRQKTAEPSKRTSNVTFYLIISLASVSVLSFLTFFTLVVKCLRNSRNSSSCCIRRADSDGYKNPNRNLQIQLNTDGPIKYVEVLGGDMLSQSQSFRSCLSPMSEFSDFTLVKPSSTTDFKDMINVLDASLPDSAWTFESQQQKPPNNDWRFNQQGQRPGPSGQYTLVPHYSTHRSSHTGHTDRLNTGTYRHAGGTQSRWTPYDKARAGPHPEGAGGVIAGTGPWPNPPTEAEQLQALMAAANEVSEATATLGPRYNAQFPMQHVPDYRQNVYIPGSTATLTANPQQVMPQQALQGPPQARPQADVPKAAQTPASKKKSTKKDKK</sequence>
<feature type="compositionally biased region" description="Polar residues" evidence="13">
    <location>
        <begin position="858"/>
        <end position="873"/>
    </location>
</feature>